<evidence type="ECO:0000313" key="3">
    <source>
        <dbReference type="Proteomes" id="UP000054729"/>
    </source>
</evidence>
<reference evidence="2 3" key="1">
    <citation type="submission" date="2015-11" db="EMBL/GenBank/DDBJ databases">
        <title>Genomic analysis of 38 Legionella species identifies large and diverse effector repertoires.</title>
        <authorList>
            <person name="Burstein D."/>
            <person name="Amaro F."/>
            <person name="Zusman T."/>
            <person name="Lifshitz Z."/>
            <person name="Cohen O."/>
            <person name="Gilbert J.A."/>
            <person name="Pupko T."/>
            <person name="Shuman H.A."/>
            <person name="Segal G."/>
        </authorList>
    </citation>
    <scope>NUCLEOTIDE SEQUENCE [LARGE SCALE GENOMIC DNA]</scope>
    <source>
        <strain evidence="2 3">ATCC 51914</strain>
    </source>
</reference>
<organism evidence="2 3">
    <name type="scientific">Legionella waltersii</name>
    <dbReference type="NCBI Taxonomy" id="66969"/>
    <lineage>
        <taxon>Bacteria</taxon>
        <taxon>Pseudomonadati</taxon>
        <taxon>Pseudomonadota</taxon>
        <taxon>Gammaproteobacteria</taxon>
        <taxon>Legionellales</taxon>
        <taxon>Legionellaceae</taxon>
        <taxon>Legionella</taxon>
    </lineage>
</organism>
<name>A0A0W1ANS0_9GAMM</name>
<comment type="caution">
    <text evidence="2">The sequence shown here is derived from an EMBL/GenBank/DDBJ whole genome shotgun (WGS) entry which is preliminary data.</text>
</comment>
<dbReference type="EMBL" id="LNZB01000005">
    <property type="protein sequence ID" value="KTD82954.1"/>
    <property type="molecule type" value="Genomic_DNA"/>
</dbReference>
<feature type="compositionally biased region" description="Polar residues" evidence="1">
    <location>
        <begin position="1"/>
        <end position="22"/>
    </location>
</feature>
<evidence type="ECO:0000313" key="2">
    <source>
        <dbReference type="EMBL" id="KTD82954.1"/>
    </source>
</evidence>
<dbReference type="PATRIC" id="fig|66969.6.peg.190"/>
<feature type="region of interest" description="Disordered" evidence="1">
    <location>
        <begin position="1"/>
        <end position="28"/>
    </location>
</feature>
<dbReference type="Proteomes" id="UP000054729">
    <property type="component" value="Unassembled WGS sequence"/>
</dbReference>
<dbReference type="STRING" id="66969.Lwal_0173"/>
<dbReference type="AlphaFoldDB" id="A0A0W1ANS0"/>
<evidence type="ECO:0000256" key="1">
    <source>
        <dbReference type="SAM" id="MobiDB-lite"/>
    </source>
</evidence>
<keyword evidence="3" id="KW-1185">Reference proteome</keyword>
<proteinExistence type="predicted"/>
<protein>
    <submittedName>
        <fullName evidence="2">Uncharacterized protein</fullName>
    </submittedName>
</protein>
<sequence>MTFRKTNPEQNNQPSKDNVQPNQEKKEQIERLSQLKGNSLFSPCRAEAKLSNTHHFDDDNHGPGPVF</sequence>
<accession>A0A0W1ANS0</accession>
<gene>
    <name evidence="2" type="ORF">Lwal_0173</name>
</gene>
<dbReference type="RefSeq" id="WP_058479048.1">
    <property type="nucleotide sequence ID" value="NZ_CAAAIQ010000030.1"/>
</dbReference>